<dbReference type="Pfam" id="PF04965">
    <property type="entry name" value="GPW_gp25"/>
    <property type="match status" value="1"/>
</dbReference>
<protein>
    <recommendedName>
        <fullName evidence="1">IraD/Gp25-like domain-containing protein</fullName>
    </recommendedName>
</protein>
<evidence type="ECO:0000313" key="3">
    <source>
        <dbReference type="Proteomes" id="UP000183046"/>
    </source>
</evidence>
<dbReference type="OrthoDB" id="9802846at2"/>
<dbReference type="EMBL" id="FMWB01000003">
    <property type="protein sequence ID" value="SCZ30518.1"/>
    <property type="molecule type" value="Genomic_DNA"/>
</dbReference>
<dbReference type="InterPro" id="IPR007048">
    <property type="entry name" value="IraD/Gp25-like"/>
</dbReference>
<dbReference type="AlphaFoldDB" id="A0A1G5N0T9"/>
<reference evidence="3" key="1">
    <citation type="submission" date="2016-10" db="EMBL/GenBank/DDBJ databases">
        <authorList>
            <person name="de Groot N.N."/>
        </authorList>
    </citation>
    <scope>NUCLEOTIDE SEQUENCE [LARGE SCALE GENOMIC DNA]</scope>
    <source>
        <strain evidence="3">DSM 15758</strain>
    </source>
</reference>
<feature type="domain" description="IraD/Gp25-like" evidence="1">
    <location>
        <begin position="13"/>
        <end position="87"/>
    </location>
</feature>
<organism evidence="2 3">
    <name type="scientific">Pseudomonas oryzihabitans</name>
    <dbReference type="NCBI Taxonomy" id="47885"/>
    <lineage>
        <taxon>Bacteria</taxon>
        <taxon>Pseudomonadati</taxon>
        <taxon>Pseudomonadota</taxon>
        <taxon>Gammaproteobacteria</taxon>
        <taxon>Pseudomonadales</taxon>
        <taxon>Pseudomonadaceae</taxon>
        <taxon>Pseudomonas</taxon>
    </lineage>
</organism>
<dbReference type="SUPFAM" id="SSF160719">
    <property type="entry name" value="gpW/gp25-like"/>
    <property type="match status" value="1"/>
</dbReference>
<evidence type="ECO:0000259" key="1">
    <source>
        <dbReference type="Pfam" id="PF04965"/>
    </source>
</evidence>
<accession>A0A1G5N0T9</accession>
<gene>
    <name evidence="2" type="ORF">SAMN05216279_103376</name>
</gene>
<dbReference type="eggNOG" id="COG3628">
    <property type="taxonomic scope" value="Bacteria"/>
</dbReference>
<comment type="caution">
    <text evidence="2">The sequence shown here is derived from an EMBL/GenBank/DDBJ whole genome shotgun (WGS) entry which is preliminary data.</text>
</comment>
<proteinExistence type="predicted"/>
<dbReference type="Gene3D" id="3.10.450.40">
    <property type="match status" value="1"/>
</dbReference>
<sequence length="115" mass="12321">MMSRTTGLAVTELEELQQSVGDILTTPIGTRVMRRPYGCDLFGLIDQPFNDATALQAKAVAVIALMRWEPRLNLTRIALTLGDAPGQAFVDLEGYSTVTNAAVSLRAPLVFGGLA</sequence>
<name>A0A1G5N0T9_9PSED</name>
<dbReference type="Proteomes" id="UP000183046">
    <property type="component" value="Unassembled WGS sequence"/>
</dbReference>
<evidence type="ECO:0000313" key="2">
    <source>
        <dbReference type="EMBL" id="SCZ30518.1"/>
    </source>
</evidence>